<dbReference type="InterPro" id="IPR050190">
    <property type="entry name" value="UPF0213_domain"/>
</dbReference>
<reference evidence="3" key="2">
    <citation type="submission" date="2020-09" db="EMBL/GenBank/DDBJ databases">
        <authorList>
            <person name="Sun Q."/>
            <person name="Kim S."/>
        </authorList>
    </citation>
    <scope>NUCLEOTIDE SEQUENCE</scope>
    <source>
        <strain evidence="3">KCTC 12711</strain>
    </source>
</reference>
<keyword evidence="4" id="KW-1185">Reference proteome</keyword>
<gene>
    <name evidence="3" type="ORF">GCM10008090_31030</name>
</gene>
<reference evidence="3" key="1">
    <citation type="journal article" date="2014" name="Int. J. Syst. Evol. Microbiol.">
        <title>Complete genome sequence of Corynebacterium casei LMG S-19264T (=DSM 44701T), isolated from a smear-ripened cheese.</title>
        <authorList>
            <consortium name="US DOE Joint Genome Institute (JGI-PGF)"/>
            <person name="Walter F."/>
            <person name="Albersmeier A."/>
            <person name="Kalinowski J."/>
            <person name="Ruckert C."/>
        </authorList>
    </citation>
    <scope>NUCLEOTIDE SEQUENCE</scope>
    <source>
        <strain evidence="3">KCTC 12711</strain>
    </source>
</reference>
<evidence type="ECO:0000256" key="1">
    <source>
        <dbReference type="ARBA" id="ARBA00007435"/>
    </source>
</evidence>
<dbReference type="PANTHER" id="PTHR34477:SF5">
    <property type="entry name" value="BSL5627 PROTEIN"/>
    <property type="match status" value="1"/>
</dbReference>
<dbReference type="AlphaFoldDB" id="A0A918S1A5"/>
<comment type="caution">
    <text evidence="3">The sequence shown here is derived from an EMBL/GenBank/DDBJ whole genome shotgun (WGS) entry which is preliminary data.</text>
</comment>
<evidence type="ECO:0000313" key="4">
    <source>
        <dbReference type="Proteomes" id="UP000614811"/>
    </source>
</evidence>
<dbReference type="SMART" id="SM00465">
    <property type="entry name" value="GIYc"/>
    <property type="match status" value="1"/>
</dbReference>
<dbReference type="RefSeq" id="WP_189402625.1">
    <property type="nucleotide sequence ID" value="NZ_BMXA01000007.1"/>
</dbReference>
<dbReference type="InterPro" id="IPR035901">
    <property type="entry name" value="GIY-YIG_endonuc_sf"/>
</dbReference>
<dbReference type="Proteomes" id="UP000614811">
    <property type="component" value="Unassembled WGS sequence"/>
</dbReference>
<dbReference type="SUPFAM" id="SSF82771">
    <property type="entry name" value="GIY-YIG endonuclease"/>
    <property type="match status" value="1"/>
</dbReference>
<evidence type="ECO:0000313" key="3">
    <source>
        <dbReference type="EMBL" id="GHA19057.1"/>
    </source>
</evidence>
<dbReference type="EMBL" id="BMXA01000007">
    <property type="protein sequence ID" value="GHA19057.1"/>
    <property type="molecule type" value="Genomic_DNA"/>
</dbReference>
<organism evidence="3 4">
    <name type="scientific">Arenicella chitinivorans</name>
    <dbReference type="NCBI Taxonomy" id="1329800"/>
    <lineage>
        <taxon>Bacteria</taxon>
        <taxon>Pseudomonadati</taxon>
        <taxon>Pseudomonadota</taxon>
        <taxon>Gammaproteobacteria</taxon>
        <taxon>Arenicellales</taxon>
        <taxon>Arenicellaceae</taxon>
        <taxon>Arenicella</taxon>
    </lineage>
</organism>
<proteinExistence type="inferred from homology"/>
<feature type="domain" description="GIY-YIG" evidence="2">
    <location>
        <begin position="3"/>
        <end position="79"/>
    </location>
</feature>
<evidence type="ECO:0000259" key="2">
    <source>
        <dbReference type="PROSITE" id="PS50164"/>
    </source>
</evidence>
<accession>A0A918S1A5</accession>
<protein>
    <submittedName>
        <fullName evidence="3">Excinuclease ABC subunit C</fullName>
    </submittedName>
</protein>
<dbReference type="PROSITE" id="PS50164">
    <property type="entry name" value="GIY_YIG"/>
    <property type="match status" value="1"/>
</dbReference>
<sequence length="99" mass="11429">MAKQGFVYITSNSTRTVLYVGVTSNLERRVYQHKHKIVPGFTAKYNCTDLIWWECADSIVAAIQREKQIKGWKRSRKNALVVALNPLKKDLSKSLFGWK</sequence>
<dbReference type="InterPro" id="IPR000305">
    <property type="entry name" value="GIY-YIG_endonuc"/>
</dbReference>
<comment type="similarity">
    <text evidence="1">Belongs to the UPF0213 family.</text>
</comment>
<dbReference type="Gene3D" id="3.40.1440.10">
    <property type="entry name" value="GIY-YIG endonuclease"/>
    <property type="match status" value="1"/>
</dbReference>
<name>A0A918S1A5_9GAMM</name>
<dbReference type="CDD" id="cd10448">
    <property type="entry name" value="GIY-YIG_unchar_3"/>
    <property type="match status" value="1"/>
</dbReference>
<dbReference type="PANTHER" id="PTHR34477">
    <property type="entry name" value="UPF0213 PROTEIN YHBQ"/>
    <property type="match status" value="1"/>
</dbReference>
<dbReference type="Pfam" id="PF01541">
    <property type="entry name" value="GIY-YIG"/>
    <property type="match status" value="1"/>
</dbReference>